<dbReference type="EMBL" id="JARBJD010000148">
    <property type="protein sequence ID" value="KAK2949857.1"/>
    <property type="molecule type" value="Genomic_DNA"/>
</dbReference>
<proteinExistence type="predicted"/>
<gene>
    <name evidence="2" type="ORF">BLNAU_15252</name>
</gene>
<reference evidence="2 3" key="1">
    <citation type="journal article" date="2022" name="bioRxiv">
        <title>Genomics of Preaxostyla Flagellates Illuminates Evolutionary Transitions and the Path Towards Mitochondrial Loss.</title>
        <authorList>
            <person name="Novak L.V.F."/>
            <person name="Treitli S.C."/>
            <person name="Pyrih J."/>
            <person name="Halakuc P."/>
            <person name="Pipaliya S.V."/>
            <person name="Vacek V."/>
            <person name="Brzon O."/>
            <person name="Soukal P."/>
            <person name="Eme L."/>
            <person name="Dacks J.B."/>
            <person name="Karnkowska A."/>
            <person name="Elias M."/>
            <person name="Hampl V."/>
        </authorList>
    </citation>
    <scope>NUCLEOTIDE SEQUENCE [LARGE SCALE GENOMIC DNA]</scope>
    <source>
        <strain evidence="2">NAU3</strain>
        <tissue evidence="2">Gut</tissue>
    </source>
</reference>
<sequence>MEWFVCSVIELKSKVSEWNGSFWFDWDDVVVDGFGTARIKLSASHSDSSPPHSPQSFSDCIASLSKLFLHVIDQLYDSDCLQKSIEQHSRENVLLNVIFDLISYLNNKGCVFPVCCQDEFRCSVEELTLMYMKVVPEDLDLSTDLVWMVEGAYQVVHIMETVGIVENEDRLTDPENDPRSPEFSYFLDLINSELERICKRYDPDLFKEARRISSWKELLQKVASGEEVEVCLAFLDFDFQNDTSFLKLPFFRPTLLSLQAKIQKLASSLDGSAYSSMLSPHSSHSSPNTSLESHLDSSLRTHSSSPHFKQESIQLLTILHSLLTSPLSPSRSEHSLPYISSDTFASLQNEPVNPEEIFHSSIFDEVDNEKLARSLFRCRSVYRLVGAEKCILDIPNFIDRNVSALNTSDSLIRTAALFLIQDLVCAPCVHPLFPRLWYGLHAAFRDGRPEEQFVLVWMSMFWIGDTMNNCSLPPYPAAEFDWDGLISAELNDIDTFVISIRMLESLRHYSIDDLIGTAELITLQ</sequence>
<keyword evidence="3" id="KW-1185">Reference proteome</keyword>
<name>A0ABQ9XGU1_9EUKA</name>
<accession>A0ABQ9XGU1</accession>
<feature type="compositionally biased region" description="Low complexity" evidence="1">
    <location>
        <begin position="277"/>
        <end position="292"/>
    </location>
</feature>
<evidence type="ECO:0000313" key="3">
    <source>
        <dbReference type="Proteomes" id="UP001281761"/>
    </source>
</evidence>
<protein>
    <submittedName>
        <fullName evidence="2">Uncharacterized protein</fullName>
    </submittedName>
</protein>
<evidence type="ECO:0000313" key="2">
    <source>
        <dbReference type="EMBL" id="KAK2949857.1"/>
    </source>
</evidence>
<dbReference type="Proteomes" id="UP001281761">
    <property type="component" value="Unassembled WGS sequence"/>
</dbReference>
<organism evidence="2 3">
    <name type="scientific">Blattamonas nauphoetae</name>
    <dbReference type="NCBI Taxonomy" id="2049346"/>
    <lineage>
        <taxon>Eukaryota</taxon>
        <taxon>Metamonada</taxon>
        <taxon>Preaxostyla</taxon>
        <taxon>Oxymonadida</taxon>
        <taxon>Blattamonas</taxon>
    </lineage>
</organism>
<feature type="region of interest" description="Disordered" evidence="1">
    <location>
        <begin position="277"/>
        <end position="304"/>
    </location>
</feature>
<comment type="caution">
    <text evidence="2">The sequence shown here is derived from an EMBL/GenBank/DDBJ whole genome shotgun (WGS) entry which is preliminary data.</text>
</comment>
<evidence type="ECO:0000256" key="1">
    <source>
        <dbReference type="SAM" id="MobiDB-lite"/>
    </source>
</evidence>